<organism evidence="1 2">
    <name type="scientific">Pseudoalteromonas holothuriae</name>
    <dbReference type="NCBI Taxonomy" id="2963714"/>
    <lineage>
        <taxon>Bacteria</taxon>
        <taxon>Pseudomonadati</taxon>
        <taxon>Pseudomonadota</taxon>
        <taxon>Gammaproteobacteria</taxon>
        <taxon>Alteromonadales</taxon>
        <taxon>Pseudoalteromonadaceae</taxon>
        <taxon>Pseudoalteromonas</taxon>
    </lineage>
</organism>
<dbReference type="Pfam" id="PF19614">
    <property type="entry name" value="DUF6119"/>
    <property type="match status" value="1"/>
</dbReference>
<reference evidence="1 2" key="1">
    <citation type="submission" date="2022-07" db="EMBL/GenBank/DDBJ databases">
        <authorList>
            <person name="Criscuolo A."/>
        </authorList>
    </citation>
    <scope>NUCLEOTIDE SEQUENCE [LARGE SCALE GENOMIC DNA]</scope>
    <source>
        <strain evidence="2">CIP 111951</strain>
    </source>
</reference>
<evidence type="ECO:0000313" key="1">
    <source>
        <dbReference type="EMBL" id="CAH9054176.1"/>
    </source>
</evidence>
<dbReference type="NCBIfam" id="TIGR04141">
    <property type="entry name" value="TIGR04141 family sporadically distributed protein"/>
    <property type="match status" value="1"/>
</dbReference>
<dbReference type="EMBL" id="CAMAPD010000003">
    <property type="protein sequence ID" value="CAH9054176.1"/>
    <property type="molecule type" value="Genomic_DNA"/>
</dbReference>
<gene>
    <name evidence="1" type="ORF">PSECIP111951_00979</name>
</gene>
<protein>
    <recommendedName>
        <fullName evidence="3">Sporadically distributed protein, TIGR04141 family</fullName>
    </recommendedName>
</protein>
<accession>A0ABN8ULL1</accession>
<name>A0ABN8ULL1_9GAMM</name>
<proteinExistence type="predicted"/>
<comment type="caution">
    <text evidence="1">The sequence shown here is derived from an EMBL/GenBank/DDBJ whole genome shotgun (WGS) entry which is preliminary data.</text>
</comment>
<evidence type="ECO:0000313" key="2">
    <source>
        <dbReference type="Proteomes" id="UP001152485"/>
    </source>
</evidence>
<evidence type="ECO:0008006" key="3">
    <source>
        <dbReference type="Google" id="ProtNLM"/>
    </source>
</evidence>
<sequence>MTNPLNSRTQSPVDLGVFDLEVDSEMDMLYAITGLSKIEAFGSHVTGRDSLTLSLDVDLEKLSELLEESLRKYEAQLPKEFEWVDNIHKIKDKDKEQIQTLNLELDKLLGQKLFDNMWLGEPEIIDWENQIGYSFDMRNRTARHCTLHLDYLVNYFREKEITLTTENLIKQKVHVNDSEYNSCKAWQAYRCLYAEINFNNQYYILRNGQWYLVNSDFVNRVDAYLNSTSESGFDNYDFTFPTYASLREEDYNKLAEKECESLQIMDKELIKIGGPYDKIEFCDLINNDVDFIHVKYYSGSATLSHLFAQGYVAAEAFVSDIEFRTKLNEKLPDSSKLHDPQKRPTPNDYRIVFAVATDKELPKDLPFFSKVTLKNTLRHLKNLNFKVSIVSIKIGPEIKAIKTYKPKKEKRS</sequence>
<dbReference type="Proteomes" id="UP001152485">
    <property type="component" value="Unassembled WGS sequence"/>
</dbReference>
<dbReference type="InterPro" id="IPR026487">
    <property type="entry name" value="CHP04141"/>
</dbReference>